<accession>A0A9W7ZIT4</accession>
<evidence type="ECO:0000313" key="2">
    <source>
        <dbReference type="EMBL" id="KAJ1910158.1"/>
    </source>
</evidence>
<dbReference type="Proteomes" id="UP001150538">
    <property type="component" value="Unassembled WGS sequence"/>
</dbReference>
<evidence type="ECO:0000313" key="3">
    <source>
        <dbReference type="Proteomes" id="UP001150538"/>
    </source>
</evidence>
<gene>
    <name evidence="2" type="ORF">H4219_006272</name>
</gene>
<comment type="caution">
    <text evidence="2">The sequence shown here is derived from an EMBL/GenBank/DDBJ whole genome shotgun (WGS) entry which is preliminary data.</text>
</comment>
<sequence>MDTRSKWNGGQIGQPRHSSQKKPQARGNWADKAVLLVIRATQKGLGSVGYRPSPYTHKGRRVVAVSGRTRGSIRNSIYPKARKWIFSGNNGRGHWCKSSGIVLFVLVAIPDPREAQTDRQADRQTDMQTCRQMRAISRAIAANQPSAALDASCSHMWL</sequence>
<reference evidence="2" key="1">
    <citation type="submission" date="2022-07" db="EMBL/GenBank/DDBJ databases">
        <title>Phylogenomic reconstructions and comparative analyses of Kickxellomycotina fungi.</title>
        <authorList>
            <person name="Reynolds N.K."/>
            <person name="Stajich J.E."/>
            <person name="Barry K."/>
            <person name="Grigoriev I.V."/>
            <person name="Crous P."/>
            <person name="Smith M.E."/>
        </authorList>
    </citation>
    <scope>NUCLEOTIDE SEQUENCE</scope>
    <source>
        <strain evidence="2">NBRC 100468</strain>
    </source>
</reference>
<keyword evidence="3" id="KW-1185">Reference proteome</keyword>
<evidence type="ECO:0000256" key="1">
    <source>
        <dbReference type="SAM" id="MobiDB-lite"/>
    </source>
</evidence>
<feature type="region of interest" description="Disordered" evidence="1">
    <location>
        <begin position="1"/>
        <end position="27"/>
    </location>
</feature>
<protein>
    <submittedName>
        <fullName evidence="2">Uncharacterized protein</fullName>
    </submittedName>
</protein>
<dbReference type="AlphaFoldDB" id="A0A9W7ZIT4"/>
<name>A0A9W7ZIT4_9FUNG</name>
<organism evidence="2 3">
    <name type="scientific">Mycoemilia scoparia</name>
    <dbReference type="NCBI Taxonomy" id="417184"/>
    <lineage>
        <taxon>Eukaryota</taxon>
        <taxon>Fungi</taxon>
        <taxon>Fungi incertae sedis</taxon>
        <taxon>Zoopagomycota</taxon>
        <taxon>Kickxellomycotina</taxon>
        <taxon>Kickxellomycetes</taxon>
        <taxon>Kickxellales</taxon>
        <taxon>Kickxellaceae</taxon>
        <taxon>Mycoemilia</taxon>
    </lineage>
</organism>
<dbReference type="EMBL" id="JANBPU010000622">
    <property type="protein sequence ID" value="KAJ1910158.1"/>
    <property type="molecule type" value="Genomic_DNA"/>
</dbReference>
<proteinExistence type="predicted"/>